<comment type="catalytic activity">
    <reaction evidence="17">
        <text>[GlcNAc-(1-&gt;4)-Mur2Ac(oyl-L-Ala-gamma-D-Glu-L-Lys-D-Ala-D-Ala)](n)-di-trans,octa-cis-undecaprenyl diphosphate + beta-D-GlcNAc-(1-&gt;4)-Mur2Ac(oyl-L-Ala-gamma-D-Glu-L-Lys-D-Ala-D-Ala)-di-trans,octa-cis-undecaprenyl diphosphate = [GlcNAc-(1-&gt;4)-Mur2Ac(oyl-L-Ala-gamma-D-Glu-L-Lys-D-Ala-D-Ala)](n+1)-di-trans,octa-cis-undecaprenyl diphosphate + di-trans,octa-cis-undecaprenyl diphosphate + H(+)</text>
        <dbReference type="Rhea" id="RHEA:23708"/>
        <dbReference type="Rhea" id="RHEA-COMP:9602"/>
        <dbReference type="Rhea" id="RHEA-COMP:9603"/>
        <dbReference type="ChEBI" id="CHEBI:15378"/>
        <dbReference type="ChEBI" id="CHEBI:58405"/>
        <dbReference type="ChEBI" id="CHEBI:60033"/>
        <dbReference type="ChEBI" id="CHEBI:78435"/>
        <dbReference type="EC" id="2.4.99.28"/>
    </reaction>
</comment>
<evidence type="ECO:0000256" key="4">
    <source>
        <dbReference type="ARBA" id="ARBA00007739"/>
    </source>
</evidence>
<keyword evidence="14" id="KW-0511">Multifunctional enzyme</keyword>
<evidence type="ECO:0000313" key="21">
    <source>
        <dbReference type="EMBL" id="OOQ59016.1"/>
    </source>
</evidence>
<keyword evidence="22" id="KW-1185">Reference proteome</keyword>
<evidence type="ECO:0000256" key="18">
    <source>
        <dbReference type="SAM" id="Phobius"/>
    </source>
</evidence>
<keyword evidence="6" id="KW-0121">Carboxypeptidase</keyword>
<dbReference type="GO" id="GO:0009252">
    <property type="term" value="P:peptidoglycan biosynthetic process"/>
    <property type="evidence" value="ECO:0007669"/>
    <property type="project" value="UniProtKB-KW"/>
</dbReference>
<dbReference type="InterPro" id="IPR001264">
    <property type="entry name" value="Glyco_trans_51"/>
</dbReference>
<dbReference type="InterPro" id="IPR023346">
    <property type="entry name" value="Lysozyme-like_dom_sf"/>
</dbReference>
<dbReference type="OrthoDB" id="9766909at2"/>
<evidence type="ECO:0000256" key="5">
    <source>
        <dbReference type="ARBA" id="ARBA00022475"/>
    </source>
</evidence>
<dbReference type="GO" id="GO:0005886">
    <property type="term" value="C:plasma membrane"/>
    <property type="evidence" value="ECO:0007669"/>
    <property type="project" value="UniProtKB-SubCell"/>
</dbReference>
<keyword evidence="9" id="KW-0808">Transferase</keyword>
<evidence type="ECO:0000256" key="14">
    <source>
        <dbReference type="ARBA" id="ARBA00023268"/>
    </source>
</evidence>
<reference evidence="21 22" key="1">
    <citation type="submission" date="2016-07" db="EMBL/GenBank/DDBJ databases">
        <title>Genomic analysis of zinc-resistant bacterium Mucilaginibacter pedocola TBZ30.</title>
        <authorList>
            <person name="Huang J."/>
            <person name="Tang J."/>
        </authorList>
    </citation>
    <scope>NUCLEOTIDE SEQUENCE [LARGE SCALE GENOMIC DNA]</scope>
    <source>
        <strain evidence="21 22">TBZ30</strain>
    </source>
</reference>
<dbReference type="GO" id="GO:0006508">
    <property type="term" value="P:proteolysis"/>
    <property type="evidence" value="ECO:0007669"/>
    <property type="project" value="UniProtKB-KW"/>
</dbReference>
<dbReference type="SUPFAM" id="SSF56601">
    <property type="entry name" value="beta-lactamase/transpeptidase-like"/>
    <property type="match status" value="1"/>
</dbReference>
<evidence type="ECO:0000256" key="13">
    <source>
        <dbReference type="ARBA" id="ARBA00023136"/>
    </source>
</evidence>
<evidence type="ECO:0000256" key="9">
    <source>
        <dbReference type="ARBA" id="ARBA00022679"/>
    </source>
</evidence>
<dbReference type="InterPro" id="IPR001460">
    <property type="entry name" value="PCN-bd_Tpept"/>
</dbReference>
<dbReference type="InterPro" id="IPR036950">
    <property type="entry name" value="PBP_transglycosylase"/>
</dbReference>
<comment type="similarity">
    <text evidence="4">In the N-terminal section; belongs to the glycosyltransferase 51 family.</text>
</comment>
<dbReference type="InterPro" id="IPR012338">
    <property type="entry name" value="Beta-lactam/transpept-like"/>
</dbReference>
<protein>
    <submittedName>
        <fullName evidence="21">Peptidase</fullName>
    </submittedName>
</protein>
<dbReference type="PANTHER" id="PTHR32282">
    <property type="entry name" value="BINDING PROTEIN TRANSPEPTIDASE, PUTATIVE-RELATED"/>
    <property type="match status" value="1"/>
</dbReference>
<comment type="catalytic activity">
    <reaction evidence="16">
        <text>Preferential cleavage: (Ac)2-L-Lys-D-Ala-|-D-Ala. Also transpeptidation of peptidyl-alanyl moieties that are N-acyl substituents of D-alanine.</text>
        <dbReference type="EC" id="3.4.16.4"/>
    </reaction>
</comment>
<keyword evidence="5" id="KW-1003">Cell membrane</keyword>
<feature type="domain" description="Glycosyl transferase family 51" evidence="20">
    <location>
        <begin position="76"/>
        <end position="253"/>
    </location>
</feature>
<keyword evidence="11" id="KW-0133">Cell shape</keyword>
<feature type="domain" description="Penicillin-binding protein transpeptidase" evidence="19">
    <location>
        <begin position="436"/>
        <end position="672"/>
    </location>
</feature>
<comment type="caution">
    <text evidence="21">The sequence shown here is derived from an EMBL/GenBank/DDBJ whole genome shotgun (WGS) entry which is preliminary data.</text>
</comment>
<evidence type="ECO:0000256" key="2">
    <source>
        <dbReference type="ARBA" id="ARBA00004752"/>
    </source>
</evidence>
<dbReference type="Gene3D" id="1.10.3810.10">
    <property type="entry name" value="Biosynthetic peptidoglycan transglycosylase-like"/>
    <property type="match status" value="1"/>
</dbReference>
<keyword evidence="8" id="KW-0328">Glycosyltransferase</keyword>
<dbReference type="GO" id="GO:0071555">
    <property type="term" value="P:cell wall organization"/>
    <property type="evidence" value="ECO:0007669"/>
    <property type="project" value="UniProtKB-KW"/>
</dbReference>
<dbReference type="AlphaFoldDB" id="A0A1S9PDF4"/>
<keyword evidence="13 18" id="KW-0472">Membrane</keyword>
<dbReference type="EMBL" id="MBTF01000018">
    <property type="protein sequence ID" value="OOQ59016.1"/>
    <property type="molecule type" value="Genomic_DNA"/>
</dbReference>
<evidence type="ECO:0000256" key="11">
    <source>
        <dbReference type="ARBA" id="ARBA00022960"/>
    </source>
</evidence>
<dbReference type="GO" id="GO:0008360">
    <property type="term" value="P:regulation of cell shape"/>
    <property type="evidence" value="ECO:0007669"/>
    <property type="project" value="UniProtKB-KW"/>
</dbReference>
<dbReference type="Pfam" id="PF00905">
    <property type="entry name" value="Transpeptidase"/>
    <property type="match status" value="1"/>
</dbReference>
<name>A0A1S9PDF4_9SPHI</name>
<evidence type="ECO:0000256" key="1">
    <source>
        <dbReference type="ARBA" id="ARBA00004236"/>
    </source>
</evidence>
<evidence type="ECO:0000256" key="8">
    <source>
        <dbReference type="ARBA" id="ARBA00022676"/>
    </source>
</evidence>
<keyword evidence="10" id="KW-0378">Hydrolase</keyword>
<keyword evidence="18" id="KW-1133">Transmembrane helix</keyword>
<evidence type="ECO:0000256" key="10">
    <source>
        <dbReference type="ARBA" id="ARBA00022801"/>
    </source>
</evidence>
<keyword evidence="15" id="KW-0961">Cell wall biogenesis/degradation</keyword>
<keyword evidence="18" id="KW-0812">Transmembrane</keyword>
<dbReference type="GO" id="GO:0008658">
    <property type="term" value="F:penicillin binding"/>
    <property type="evidence" value="ECO:0007669"/>
    <property type="project" value="InterPro"/>
</dbReference>
<dbReference type="STRING" id="1792845.BC343_29730"/>
<evidence type="ECO:0000256" key="17">
    <source>
        <dbReference type="ARBA" id="ARBA00049902"/>
    </source>
</evidence>
<accession>A0A1S9PDF4</accession>
<comment type="similarity">
    <text evidence="3">In the C-terminal section; belongs to the transpeptidase family.</text>
</comment>
<sequence>MATIITNNNRNNKNKITSQDFRRYNWYIWRFVIGCFAFFVIMILLIAFQVFGTLPSFRELENPKSDQASQVISSDNQVIGNYYVKNRTSVTYKQLSPNVINALVATEDARFYEHSGIDFQRTFSIVLYNLIGKKQGGSTITQQLALNLFSERAHNPLKRIIQKLQEWITAAKLERNYTKEEILTLYMNTVDFGAYNTFGISSASRTYFNTTPDKLTPDQAALLMGMINGPGIYSPINHPENALKRRNFVLRRMNEEGYLSDGQAEEFKAKPLGLNFKVTDHNEGMATYFRAVLKKEVQKILVDKQVLKPDGVTPYDLDRDGLKIYTTIDATMQQYAEEAQKEYMKKLQAQFNAHWKGISLYKSIPTFKSLLDKGMRRSDRYISLKLQNKSDEEIKEDFNTPAKMNIFTWHGDIDTVMKPIDSIVYNKLLLRNALMSMDPNTGYIKAWVGGTNFEHFKYDQVKMGTRQVGSTAKPFTYAVGIEEGFSPCMQVANEPITITGYGEDWTPRSSPTETVPGVITLRTALARSQNWVTAYVMNEVKPAPVADLIKKMGITSPVPAYPSICLGTFNASVFDMTGAYSAFANEGVWTEPTFLLRIEDKNGNLLYNNTPRVVQALNPEIAYVMTYMLKGVIDEGTGYRLRRDYHIMNPIGGKTGTTQDNSDGWFIGITPQLVTGVWTGCEDRDIHFRSTRLGEGANTALPIFAGYMKRVYENQKLGIKKNVDFVPPKSGVSITIDCGAYSQQQKGTNEVEKKLDF</sequence>
<dbReference type="GO" id="GO:0030288">
    <property type="term" value="C:outer membrane-bounded periplasmic space"/>
    <property type="evidence" value="ECO:0007669"/>
    <property type="project" value="TreeGrafter"/>
</dbReference>
<evidence type="ECO:0000256" key="7">
    <source>
        <dbReference type="ARBA" id="ARBA00022670"/>
    </source>
</evidence>
<evidence type="ECO:0000256" key="15">
    <source>
        <dbReference type="ARBA" id="ARBA00023316"/>
    </source>
</evidence>
<dbReference type="GO" id="GO:0009002">
    <property type="term" value="F:serine-type D-Ala-D-Ala carboxypeptidase activity"/>
    <property type="evidence" value="ECO:0007669"/>
    <property type="project" value="UniProtKB-EC"/>
</dbReference>
<dbReference type="Proteomes" id="UP000189739">
    <property type="component" value="Unassembled WGS sequence"/>
</dbReference>
<organism evidence="21 22">
    <name type="scientific">Mucilaginibacter pedocola</name>
    <dbReference type="NCBI Taxonomy" id="1792845"/>
    <lineage>
        <taxon>Bacteria</taxon>
        <taxon>Pseudomonadati</taxon>
        <taxon>Bacteroidota</taxon>
        <taxon>Sphingobacteriia</taxon>
        <taxon>Sphingobacteriales</taxon>
        <taxon>Sphingobacteriaceae</taxon>
        <taxon>Mucilaginibacter</taxon>
    </lineage>
</organism>
<feature type="transmembrane region" description="Helical" evidence="18">
    <location>
        <begin position="27"/>
        <end position="51"/>
    </location>
</feature>
<keyword evidence="7" id="KW-0645">Protease</keyword>
<dbReference type="Gene3D" id="3.40.710.10">
    <property type="entry name" value="DD-peptidase/beta-lactamase superfamily"/>
    <property type="match status" value="2"/>
</dbReference>
<evidence type="ECO:0000259" key="19">
    <source>
        <dbReference type="Pfam" id="PF00905"/>
    </source>
</evidence>
<evidence type="ECO:0000256" key="6">
    <source>
        <dbReference type="ARBA" id="ARBA00022645"/>
    </source>
</evidence>
<gene>
    <name evidence="21" type="ORF">BC343_29730</name>
</gene>
<evidence type="ECO:0000259" key="20">
    <source>
        <dbReference type="Pfam" id="PF00912"/>
    </source>
</evidence>
<evidence type="ECO:0000256" key="3">
    <source>
        <dbReference type="ARBA" id="ARBA00007090"/>
    </source>
</evidence>
<proteinExistence type="inferred from homology"/>
<evidence type="ECO:0000256" key="16">
    <source>
        <dbReference type="ARBA" id="ARBA00034000"/>
    </source>
</evidence>
<dbReference type="GO" id="GO:0008955">
    <property type="term" value="F:peptidoglycan glycosyltransferase activity"/>
    <property type="evidence" value="ECO:0007669"/>
    <property type="project" value="UniProtKB-EC"/>
</dbReference>
<dbReference type="Pfam" id="PF00912">
    <property type="entry name" value="Transgly"/>
    <property type="match status" value="1"/>
</dbReference>
<dbReference type="PANTHER" id="PTHR32282:SF11">
    <property type="entry name" value="PENICILLIN-BINDING PROTEIN 1B"/>
    <property type="match status" value="1"/>
</dbReference>
<dbReference type="SUPFAM" id="SSF53955">
    <property type="entry name" value="Lysozyme-like"/>
    <property type="match status" value="1"/>
</dbReference>
<keyword evidence="12" id="KW-0573">Peptidoglycan synthesis</keyword>
<comment type="subcellular location">
    <subcellularLocation>
        <location evidence="1">Cell membrane</location>
    </subcellularLocation>
</comment>
<dbReference type="RefSeq" id="WP_078348999.1">
    <property type="nucleotide sequence ID" value="NZ_MBTF01000018.1"/>
</dbReference>
<evidence type="ECO:0000256" key="12">
    <source>
        <dbReference type="ARBA" id="ARBA00022984"/>
    </source>
</evidence>
<evidence type="ECO:0000313" key="22">
    <source>
        <dbReference type="Proteomes" id="UP000189739"/>
    </source>
</evidence>
<dbReference type="InterPro" id="IPR050396">
    <property type="entry name" value="Glycosyltr_51/Transpeptidase"/>
</dbReference>
<comment type="pathway">
    <text evidence="2">Cell wall biogenesis; peptidoglycan biosynthesis.</text>
</comment>